<reference evidence="2" key="1">
    <citation type="submission" date="2018-01" db="EMBL/GenBank/DDBJ databases">
        <title>An insight into the sialome of Amazonian anophelines.</title>
        <authorList>
            <person name="Ribeiro J.M."/>
            <person name="Scarpassa V."/>
            <person name="Calvo E."/>
        </authorList>
    </citation>
    <scope>NUCLEOTIDE SEQUENCE</scope>
    <source>
        <tissue evidence="2">Salivary glands</tissue>
    </source>
</reference>
<protein>
    <submittedName>
        <fullName evidence="2">Putative secreted protein</fullName>
    </submittedName>
</protein>
<sequence length="66" mass="7471">MARLRAVYIALATQRRSAAQRTNSTTGSRPGRSASSPEFRVSKIWFFPSQMVTTHRSPPLNRRSHV</sequence>
<evidence type="ECO:0000256" key="1">
    <source>
        <dbReference type="SAM" id="MobiDB-lite"/>
    </source>
</evidence>
<name>A0A2M4B752_9DIPT</name>
<evidence type="ECO:0000313" key="2">
    <source>
        <dbReference type="EMBL" id="MBW48856.1"/>
    </source>
</evidence>
<dbReference type="EMBL" id="GGFK01015535">
    <property type="protein sequence ID" value="MBW48856.1"/>
    <property type="molecule type" value="Transcribed_RNA"/>
</dbReference>
<dbReference type="AlphaFoldDB" id="A0A2M4B752"/>
<proteinExistence type="predicted"/>
<organism evidence="2">
    <name type="scientific">Anopheles triannulatus</name>
    <dbReference type="NCBI Taxonomy" id="58253"/>
    <lineage>
        <taxon>Eukaryota</taxon>
        <taxon>Metazoa</taxon>
        <taxon>Ecdysozoa</taxon>
        <taxon>Arthropoda</taxon>
        <taxon>Hexapoda</taxon>
        <taxon>Insecta</taxon>
        <taxon>Pterygota</taxon>
        <taxon>Neoptera</taxon>
        <taxon>Endopterygota</taxon>
        <taxon>Diptera</taxon>
        <taxon>Nematocera</taxon>
        <taxon>Culicoidea</taxon>
        <taxon>Culicidae</taxon>
        <taxon>Anophelinae</taxon>
        <taxon>Anopheles</taxon>
    </lineage>
</organism>
<accession>A0A2M4B752</accession>
<feature type="compositionally biased region" description="Polar residues" evidence="1">
    <location>
        <begin position="14"/>
        <end position="36"/>
    </location>
</feature>
<feature type="region of interest" description="Disordered" evidence="1">
    <location>
        <begin position="14"/>
        <end position="37"/>
    </location>
</feature>